<dbReference type="RefSeq" id="WP_007276681.1">
    <property type="nucleotide sequence ID" value="NZ_ABCK01000001.1"/>
</dbReference>
<feature type="domain" description="Right handed beta helix" evidence="2">
    <location>
        <begin position="351"/>
        <end position="457"/>
    </location>
</feature>
<evidence type="ECO:0000256" key="1">
    <source>
        <dbReference type="SAM" id="SignalP"/>
    </source>
</evidence>
<keyword evidence="4" id="KW-1185">Reference proteome</keyword>
<keyword evidence="1" id="KW-0732">Signal</keyword>
<dbReference type="InterPro" id="IPR012334">
    <property type="entry name" value="Pectin_lyas_fold"/>
</dbReference>
<dbReference type="OrthoDB" id="9808066at2"/>
<evidence type="ECO:0000313" key="4">
    <source>
        <dbReference type="Proteomes" id="UP000004947"/>
    </source>
</evidence>
<evidence type="ECO:0000259" key="2">
    <source>
        <dbReference type="Pfam" id="PF13229"/>
    </source>
</evidence>
<dbReference type="Gene3D" id="2.160.20.10">
    <property type="entry name" value="Single-stranded right-handed beta-helix, Pectin lyase-like"/>
    <property type="match status" value="2"/>
</dbReference>
<dbReference type="SUPFAM" id="SSF49785">
    <property type="entry name" value="Galactose-binding domain-like"/>
    <property type="match status" value="1"/>
</dbReference>
<proteinExistence type="predicted"/>
<dbReference type="InterPro" id="IPR039448">
    <property type="entry name" value="Beta_helix"/>
</dbReference>
<organism evidence="3 4">
    <name type="scientific">Lentisphaera araneosa HTCC2155</name>
    <dbReference type="NCBI Taxonomy" id="313628"/>
    <lineage>
        <taxon>Bacteria</taxon>
        <taxon>Pseudomonadati</taxon>
        <taxon>Lentisphaerota</taxon>
        <taxon>Lentisphaeria</taxon>
        <taxon>Lentisphaerales</taxon>
        <taxon>Lentisphaeraceae</taxon>
        <taxon>Lentisphaera</taxon>
    </lineage>
</organism>
<dbReference type="InterPro" id="IPR008979">
    <property type="entry name" value="Galactose-bd-like_sf"/>
</dbReference>
<evidence type="ECO:0000313" key="3">
    <source>
        <dbReference type="EMBL" id="EDM29559.1"/>
    </source>
</evidence>
<protein>
    <recommendedName>
        <fullName evidence="2">Right handed beta helix domain-containing protein</fullName>
    </recommendedName>
</protein>
<dbReference type="SUPFAM" id="SSF51126">
    <property type="entry name" value="Pectin lyase-like"/>
    <property type="match status" value="1"/>
</dbReference>
<dbReference type="EMBL" id="ABCK01000001">
    <property type="protein sequence ID" value="EDM29559.1"/>
    <property type="molecule type" value="Genomic_DNA"/>
</dbReference>
<dbReference type="PANTHER" id="PTHR36453:SF1">
    <property type="entry name" value="RIGHT HANDED BETA HELIX DOMAIN-CONTAINING PROTEIN"/>
    <property type="match status" value="1"/>
</dbReference>
<gene>
    <name evidence="3" type="ORF">LNTAR_17453</name>
</gene>
<feature type="signal peptide" evidence="1">
    <location>
        <begin position="1"/>
        <end position="19"/>
    </location>
</feature>
<name>A6DFH9_9BACT</name>
<dbReference type="PANTHER" id="PTHR36453">
    <property type="entry name" value="SECRETED PROTEIN-RELATED"/>
    <property type="match status" value="1"/>
</dbReference>
<dbReference type="SMART" id="SM00710">
    <property type="entry name" value="PbH1"/>
    <property type="match status" value="7"/>
</dbReference>
<dbReference type="eggNOG" id="COG3420">
    <property type="taxonomic scope" value="Bacteria"/>
</dbReference>
<feature type="chain" id="PRO_5002694282" description="Right handed beta helix domain-containing protein" evidence="1">
    <location>
        <begin position="20"/>
        <end position="886"/>
    </location>
</feature>
<dbReference type="Proteomes" id="UP000004947">
    <property type="component" value="Unassembled WGS sequence"/>
</dbReference>
<dbReference type="InterPro" id="IPR011050">
    <property type="entry name" value="Pectin_lyase_fold/virulence"/>
</dbReference>
<accession>A6DFH9</accession>
<reference evidence="3 4" key="1">
    <citation type="journal article" date="2010" name="J. Bacteriol.">
        <title>Genome sequence of Lentisphaera araneosa HTCC2155T, the type species of the order Lentisphaerales in the phylum Lentisphaerae.</title>
        <authorList>
            <person name="Thrash J.C."/>
            <person name="Cho J.C."/>
            <person name="Vergin K.L."/>
            <person name="Morris R.M."/>
            <person name="Giovannoni S.J."/>
        </authorList>
    </citation>
    <scope>NUCLEOTIDE SEQUENCE [LARGE SCALE GENOMIC DNA]</scope>
    <source>
        <strain evidence="3 4">HTCC2155</strain>
    </source>
</reference>
<dbReference type="STRING" id="313628.LNTAR_17453"/>
<sequence>MKFIKSLVASTLLACAAQAADFYVSPQGKDANEGSLNAPFKSLEKARESIRKLKAQGIKEDHNVYLRAGTYKRDKTFVLGLEDSALDGFKNTYQAYKNESPVLSAGVNVVNWKKVSDYPTGTAEVAKGKIWVADMPTGLKDFKVLFDGDFRLERARCRGFQAPQQNFKKFATRNVALEADRPLLRRLEFPGDKIKNWENLSDVEAFFCGVPWTQNISTIEKLEGNVAWLKYEGNTPPSTTPKPYNPTRVENVIDVLDTPGEWCVNTQTRKIYYWPKSAQPSANIVAPALIELVKLEGKINYDGPVDQPVKNIHLKGLTFTHTDRYSWYDDHKGWGIQHDWDKFDYANAMLRFRGAENCSVSESRFTNGGSSAIRLDLHAQKITVKNNLIDRVGHMGILLCGYGPGTKDVNKNNKIENNLIDRCGEVIWHGHAIFVWQSGANHIANNHIRNVPRKAIGLCGVRGAIFEEGKEVDWDEASKTLRWNEIKEKEFKGDKIQDKTLPYLHTRDNIVENNYVYRARTKIGDGAALNVSGAGTGNIMRRNFLYMSLGNGLRCDDWQRGTTYTENLILAGGMVHKGNNDVTNNMFINTNIRFSLYPDQQPNPGSKVKNNIFYHTRAGIAPYTGRSSNTIKTPESCDLQSNVFFATNGLNKVEKHLETWKGKGQEKNSILADPLFAKPLDFNKEMTPADFKLAADSPALKSGFKPIDTSKIGLQAGFPEQYLAAIFPEKRGQLVSKNAKVTYSSLRNPNAKVSDVVNLVDEPSSGPIFESKPGEGAWFQLELKDSAKVNGLHIIANSKDRQNAMRGLTVWTSLDGKDWKEIWQADPYHIAMGREWHITPKVNTEAKYVKIGLKNTSELQMQKEDDRIKSMRAPALALKQVKVYAL</sequence>
<dbReference type="InterPro" id="IPR006626">
    <property type="entry name" value="PbH1"/>
</dbReference>
<dbReference type="Gene3D" id="2.60.120.260">
    <property type="entry name" value="Galactose-binding domain-like"/>
    <property type="match status" value="1"/>
</dbReference>
<dbReference type="AlphaFoldDB" id="A6DFH9"/>
<comment type="caution">
    <text evidence="3">The sequence shown here is derived from an EMBL/GenBank/DDBJ whole genome shotgun (WGS) entry which is preliminary data.</text>
</comment>
<dbReference type="Pfam" id="PF13229">
    <property type="entry name" value="Beta_helix"/>
    <property type="match status" value="1"/>
</dbReference>